<gene>
    <name evidence="1" type="ORF">O4U47_00175</name>
</gene>
<evidence type="ECO:0000313" key="1">
    <source>
        <dbReference type="EMBL" id="MDA2802911.1"/>
    </source>
</evidence>
<dbReference type="EMBL" id="JAQFWP010000001">
    <property type="protein sequence ID" value="MDA2802911.1"/>
    <property type="molecule type" value="Genomic_DNA"/>
</dbReference>
<sequence>MGEGGTGKRYRVETGDVSGQVVVGEDNNVVAIHGGPQDVPVAEGADLESLRSGFAALRERIDREAGKGADSARERIDELEEAVTAEEPEVSTMVYVRDWFAKRLPALAGAVTALIVHPFVGRLVEHAGDAVAAEFSRHFGGEGGDGE</sequence>
<name>A0ABT4TEY2_9ACTN</name>
<comment type="caution">
    <text evidence="1">The sequence shown here is derived from an EMBL/GenBank/DDBJ whole genome shotgun (WGS) entry which is preliminary data.</text>
</comment>
<evidence type="ECO:0000313" key="2">
    <source>
        <dbReference type="Proteomes" id="UP001165685"/>
    </source>
</evidence>
<protein>
    <submittedName>
        <fullName evidence="1">Uncharacterized protein</fullName>
    </submittedName>
</protein>
<dbReference type="Proteomes" id="UP001165685">
    <property type="component" value="Unassembled WGS sequence"/>
</dbReference>
<reference evidence="1" key="1">
    <citation type="submission" date="2023-01" db="EMBL/GenBank/DDBJ databases">
        <title>Draft genome sequence of Nocardiopsis sp. LSu2-4 isolated from halophytes.</title>
        <authorList>
            <person name="Duangmal K."/>
            <person name="Chantavorakit T."/>
        </authorList>
    </citation>
    <scope>NUCLEOTIDE SEQUENCE</scope>
    <source>
        <strain evidence="1">LSu2-4</strain>
    </source>
</reference>
<proteinExistence type="predicted"/>
<organism evidence="1 2">
    <name type="scientific">Nocardiopsis suaedae</name>
    <dbReference type="NCBI Taxonomy" id="3018444"/>
    <lineage>
        <taxon>Bacteria</taxon>
        <taxon>Bacillati</taxon>
        <taxon>Actinomycetota</taxon>
        <taxon>Actinomycetes</taxon>
        <taxon>Streptosporangiales</taxon>
        <taxon>Nocardiopsidaceae</taxon>
        <taxon>Nocardiopsis</taxon>
    </lineage>
</organism>
<accession>A0ABT4TEY2</accession>
<dbReference type="RefSeq" id="WP_270674765.1">
    <property type="nucleotide sequence ID" value="NZ_JAQFWP010000001.1"/>
</dbReference>
<keyword evidence="2" id="KW-1185">Reference proteome</keyword>